<organism evidence="1 2">
    <name type="scientific">Prymnesium parvum</name>
    <name type="common">Toxic golden alga</name>
    <dbReference type="NCBI Taxonomy" id="97485"/>
    <lineage>
        <taxon>Eukaryota</taxon>
        <taxon>Haptista</taxon>
        <taxon>Haptophyta</taxon>
        <taxon>Prymnesiophyceae</taxon>
        <taxon>Prymnesiales</taxon>
        <taxon>Prymnesiaceae</taxon>
        <taxon>Prymnesium</taxon>
    </lineage>
</organism>
<dbReference type="EMBL" id="JBGBPQ010000002">
    <property type="protein sequence ID" value="KAL1528096.1"/>
    <property type="molecule type" value="Genomic_DNA"/>
</dbReference>
<accession>A0AB34K1I2</accession>
<evidence type="ECO:0000313" key="1">
    <source>
        <dbReference type="EMBL" id="KAL1528096.1"/>
    </source>
</evidence>
<dbReference type="Proteomes" id="UP001515480">
    <property type="component" value="Unassembled WGS sequence"/>
</dbReference>
<gene>
    <name evidence="1" type="ORF">AB1Y20_009461</name>
</gene>
<name>A0AB34K1I2_PRYPA</name>
<evidence type="ECO:0000313" key="2">
    <source>
        <dbReference type="Proteomes" id="UP001515480"/>
    </source>
</evidence>
<keyword evidence="2" id="KW-1185">Reference proteome</keyword>
<dbReference type="AlphaFoldDB" id="A0AB34K1I2"/>
<protein>
    <submittedName>
        <fullName evidence="1">Uncharacterized protein</fullName>
    </submittedName>
</protein>
<sequence>MLGPYGNLKAQALQPGPGAYNIVIPESNIGGGKFGRAPRTMMKDYKENLNFVAAMKKERAYMHANMVKQNEGDALDQLIAETAKAPVIARRPPPMKHEEYLKQIDTMPRLLTGNVFPGAAHHSPKMSVQAGFHARPWLLSRENQNKMHYHRPNEFSEMIKASARMGVNLYQNPQHKH</sequence>
<comment type="caution">
    <text evidence="1">The sequence shown here is derived from an EMBL/GenBank/DDBJ whole genome shotgun (WGS) entry which is preliminary data.</text>
</comment>
<reference evidence="1 2" key="1">
    <citation type="journal article" date="2024" name="Science">
        <title>Giant polyketide synthase enzymes in the biosynthesis of giant marine polyether toxins.</title>
        <authorList>
            <person name="Fallon T.R."/>
            <person name="Shende V.V."/>
            <person name="Wierzbicki I.H."/>
            <person name="Pendleton A.L."/>
            <person name="Watervoot N.F."/>
            <person name="Auber R.P."/>
            <person name="Gonzalez D.J."/>
            <person name="Wisecaver J.H."/>
            <person name="Moore B.S."/>
        </authorList>
    </citation>
    <scope>NUCLEOTIDE SEQUENCE [LARGE SCALE GENOMIC DNA]</scope>
    <source>
        <strain evidence="1 2">12B1</strain>
    </source>
</reference>
<proteinExistence type="predicted"/>